<evidence type="ECO:0000256" key="4">
    <source>
        <dbReference type="ARBA" id="ARBA00022801"/>
    </source>
</evidence>
<dbReference type="GO" id="GO:0008270">
    <property type="term" value="F:zinc ion binding"/>
    <property type="evidence" value="ECO:0007669"/>
    <property type="project" value="InterPro"/>
</dbReference>
<dbReference type="SUPFAM" id="SSF48371">
    <property type="entry name" value="ARM repeat"/>
    <property type="match status" value="1"/>
</dbReference>
<dbReference type="Pfam" id="PF01433">
    <property type="entry name" value="Peptidase_M1"/>
    <property type="match status" value="1"/>
</dbReference>
<dbReference type="InterPro" id="IPR045357">
    <property type="entry name" value="Aminopeptidase_N-like_N"/>
</dbReference>
<dbReference type="Gene3D" id="3.30.2010.30">
    <property type="match status" value="1"/>
</dbReference>
<dbReference type="EMBL" id="SFCI01000832">
    <property type="protein sequence ID" value="TFY77753.1"/>
    <property type="molecule type" value="Genomic_DNA"/>
</dbReference>
<keyword evidence="5 8" id="KW-0862">Zinc</keyword>
<feature type="active site" description="Proton donor" evidence="7">
    <location>
        <position position="308"/>
    </location>
</feature>
<accession>A0A4Y9ZUP8</accession>
<dbReference type="SMART" id="SM01263">
    <property type="entry name" value="Leuk-A4-hydro_C"/>
    <property type="match status" value="1"/>
</dbReference>
<dbReference type="GO" id="GO:0004301">
    <property type="term" value="F:epoxide hydrolase activity"/>
    <property type="evidence" value="ECO:0007669"/>
    <property type="project" value="TreeGrafter"/>
</dbReference>
<evidence type="ECO:0000256" key="7">
    <source>
        <dbReference type="PIRSR" id="PIRSR634015-1"/>
    </source>
</evidence>
<dbReference type="PANTHER" id="PTHR45726">
    <property type="entry name" value="LEUKOTRIENE A-4 HYDROLASE"/>
    <property type="match status" value="1"/>
</dbReference>
<dbReference type="InterPro" id="IPR038502">
    <property type="entry name" value="M1_LTA-4_hydro/amino_C_sf"/>
</dbReference>
<dbReference type="FunFam" id="1.10.390.10:FF:000003">
    <property type="entry name" value="Leukotriene A(4) hydrolase"/>
    <property type="match status" value="1"/>
</dbReference>
<dbReference type="GO" id="GO:0005829">
    <property type="term" value="C:cytosol"/>
    <property type="evidence" value="ECO:0007669"/>
    <property type="project" value="TreeGrafter"/>
</dbReference>
<dbReference type="InterPro" id="IPR049980">
    <property type="entry name" value="LTA4H_cat"/>
</dbReference>
<dbReference type="SUPFAM" id="SSF55486">
    <property type="entry name" value="Metalloproteases ('zincins'), catalytic domain"/>
    <property type="match status" value="1"/>
</dbReference>
<evidence type="ECO:0000313" key="10">
    <source>
        <dbReference type="EMBL" id="TFY77753.1"/>
    </source>
</evidence>
<dbReference type="InterPro" id="IPR014782">
    <property type="entry name" value="Peptidase_M1_dom"/>
</dbReference>
<keyword evidence="11" id="KW-1185">Reference proteome</keyword>
<keyword evidence="3 8" id="KW-0479">Metal-binding</keyword>
<dbReference type="GO" id="GO:0004177">
    <property type="term" value="F:aminopeptidase activity"/>
    <property type="evidence" value="ECO:0007669"/>
    <property type="project" value="TreeGrafter"/>
</dbReference>
<dbReference type="InterPro" id="IPR015211">
    <property type="entry name" value="Peptidase_M1_C"/>
</dbReference>
<dbReference type="SUPFAM" id="SSF63737">
    <property type="entry name" value="Leukotriene A4 hydrolase N-terminal domain"/>
    <property type="match status" value="1"/>
</dbReference>
<comment type="similarity">
    <text evidence="1">Belongs to the peptidase M1 family.</text>
</comment>
<evidence type="ECO:0000259" key="9">
    <source>
        <dbReference type="SMART" id="SM01263"/>
    </source>
</evidence>
<feature type="domain" description="Peptidase M1 leukotriene A4 hydrolase/aminopeptidase C-terminal" evidence="9">
    <location>
        <begin position="394"/>
        <end position="529"/>
    </location>
</feature>
<proteinExistence type="inferred from homology"/>
<dbReference type="OrthoDB" id="79562at2759"/>
<dbReference type="InterPro" id="IPR016024">
    <property type="entry name" value="ARM-type_fold"/>
</dbReference>
<dbReference type="Proteomes" id="UP000298061">
    <property type="component" value="Unassembled WGS sequence"/>
</dbReference>
<name>A0A4Y9ZUP8_9AGAM</name>
<dbReference type="AlphaFoldDB" id="A0A4Y9ZUP8"/>
<protein>
    <recommendedName>
        <fullName evidence="9">Peptidase M1 leukotriene A4 hydrolase/aminopeptidase C-terminal domain-containing protein</fullName>
    </recommendedName>
</protein>
<gene>
    <name evidence="10" type="ORF">EWM64_g6259</name>
</gene>
<reference evidence="10 11" key="1">
    <citation type="submission" date="2019-02" db="EMBL/GenBank/DDBJ databases">
        <title>Genome sequencing of the rare red list fungi Hericium alpestre (H. flagellum).</title>
        <authorList>
            <person name="Buettner E."/>
            <person name="Kellner H."/>
        </authorList>
    </citation>
    <scope>NUCLEOTIDE SEQUENCE [LARGE SCALE GENOMIC DNA]</scope>
    <source>
        <strain evidence="10 11">DSM 108284</strain>
    </source>
</reference>
<dbReference type="Gene3D" id="1.25.40.320">
    <property type="entry name" value="Peptidase M1, leukotriene A4 hydrolase/aminopeptidase C-terminal domain"/>
    <property type="match status" value="1"/>
</dbReference>
<keyword evidence="4" id="KW-0378">Hydrolase</keyword>
<evidence type="ECO:0000313" key="11">
    <source>
        <dbReference type="Proteomes" id="UP000298061"/>
    </source>
</evidence>
<dbReference type="PANTHER" id="PTHR45726:SF3">
    <property type="entry name" value="LEUKOTRIENE A-4 HYDROLASE"/>
    <property type="match status" value="1"/>
</dbReference>
<evidence type="ECO:0000256" key="8">
    <source>
        <dbReference type="PIRSR" id="PIRSR634015-3"/>
    </source>
</evidence>
<dbReference type="STRING" id="135208.A0A4Y9ZUP8"/>
<dbReference type="Gene3D" id="2.60.40.1730">
    <property type="entry name" value="tricorn interacting facor f3 domain"/>
    <property type="match status" value="1"/>
</dbReference>
<dbReference type="InterPro" id="IPR034015">
    <property type="entry name" value="M1_LTA4H"/>
</dbReference>
<dbReference type="Gene3D" id="1.10.390.10">
    <property type="entry name" value="Neutral Protease Domain 2"/>
    <property type="match status" value="1"/>
</dbReference>
<dbReference type="InterPro" id="IPR027268">
    <property type="entry name" value="Peptidase_M4/M1_CTD_sf"/>
</dbReference>
<comment type="cofactor">
    <cofactor evidence="8">
        <name>Zn(2+)</name>
        <dbReference type="ChEBI" id="CHEBI:29105"/>
    </cofactor>
    <text evidence="8">Binds 1 zinc ion per subunit.</text>
</comment>
<evidence type="ECO:0000256" key="3">
    <source>
        <dbReference type="ARBA" id="ARBA00022723"/>
    </source>
</evidence>
<evidence type="ECO:0000256" key="1">
    <source>
        <dbReference type="ARBA" id="ARBA00010136"/>
    </source>
</evidence>
<dbReference type="Pfam" id="PF09127">
    <property type="entry name" value="Leuk-A4-hydro_C"/>
    <property type="match status" value="1"/>
</dbReference>
<feature type="active site" description="Proton acceptor" evidence="7">
    <location>
        <position position="220"/>
    </location>
</feature>
<dbReference type="GO" id="GO:0008237">
    <property type="term" value="F:metallopeptidase activity"/>
    <property type="evidence" value="ECO:0007669"/>
    <property type="project" value="UniProtKB-KW"/>
</dbReference>
<dbReference type="Pfam" id="PF17900">
    <property type="entry name" value="Peptidase_M1_N"/>
    <property type="match status" value="1"/>
</dbReference>
<dbReference type="CDD" id="cd09599">
    <property type="entry name" value="M1_LTA4H"/>
    <property type="match status" value="1"/>
</dbReference>
<keyword evidence="2" id="KW-0645">Protease</keyword>
<evidence type="ECO:0000256" key="2">
    <source>
        <dbReference type="ARBA" id="ARBA00022670"/>
    </source>
</evidence>
<feature type="binding site" evidence="8">
    <location>
        <position position="223"/>
    </location>
    <ligand>
        <name>Zn(2+)</name>
        <dbReference type="ChEBI" id="CHEBI:29105"/>
        <note>catalytic</note>
    </ligand>
</feature>
<dbReference type="GO" id="GO:0006508">
    <property type="term" value="P:proteolysis"/>
    <property type="evidence" value="ECO:0007669"/>
    <property type="project" value="UniProtKB-KW"/>
</dbReference>
<comment type="caution">
    <text evidence="10">The sequence shown here is derived from an EMBL/GenBank/DDBJ whole genome shotgun (WGS) entry which is preliminary data.</text>
</comment>
<feature type="binding site" evidence="8">
    <location>
        <position position="242"/>
    </location>
    <ligand>
        <name>Zn(2+)</name>
        <dbReference type="ChEBI" id="CHEBI:29105"/>
        <note>catalytic</note>
    </ligand>
</feature>
<keyword evidence="6" id="KW-0482">Metalloprotease</keyword>
<evidence type="ECO:0000256" key="5">
    <source>
        <dbReference type="ARBA" id="ARBA00022833"/>
    </source>
</evidence>
<evidence type="ECO:0000256" key="6">
    <source>
        <dbReference type="ARBA" id="ARBA00023049"/>
    </source>
</evidence>
<feature type="binding site" evidence="8">
    <location>
        <position position="219"/>
    </location>
    <ligand>
        <name>Zn(2+)</name>
        <dbReference type="ChEBI" id="CHEBI:29105"/>
        <note>catalytic</note>
    </ligand>
</feature>
<organism evidence="10 11">
    <name type="scientific">Hericium alpestre</name>
    <dbReference type="NCBI Taxonomy" id="135208"/>
    <lineage>
        <taxon>Eukaryota</taxon>
        <taxon>Fungi</taxon>
        <taxon>Dikarya</taxon>
        <taxon>Basidiomycota</taxon>
        <taxon>Agaricomycotina</taxon>
        <taxon>Agaricomycetes</taxon>
        <taxon>Russulales</taxon>
        <taxon>Hericiaceae</taxon>
        <taxon>Hericium</taxon>
    </lineage>
</organism>
<sequence length="532" mass="59914">MVLKEDHLAQVIFDTLDLNIEKIEVDGVAVSFHLTERHPIMGSALQIPLPTGAKSGAQMSVKIFYKTSERCIALQWLEKEQTQGGQFPYLFSQCQPIYARALAPLQDTPSIKMTYSAQVASVLPVLLSAIRVSPPSDGPAHDGKVVGKDTVTYTYDQPVPIPSYLIAIASGNLCYRSFPAVEGKSWTSGVWAEPELMDSSYWEFTLLTGDRSLVDVVVHELTHSWFGNGITHAYATHFWLNEGWTTYIERLLQQFLHSSAERGFSFLIGSKALQNALNLYKDKPKYQRLVIDFEPGEDPDEAYSTVPYEKGANFLLHIEQKLGGLDVFLPYVKDYVKTFMGKSITTDQWKAHLFTYYEKNGSKAQTEALNEIDWKAWLYGDGVELPVKMEYDMSLATPPYNLAQRWDASRSMSEAEKLPFAESDVQDFNANQKVVFLERLSSFVPLPSSHISHLGSLYRVSTSTNAEIRMRFYDIALQDPLSPAAKLFAKDALRWVVASKVDPALAKEYFARSKDAFHPIARKIIEKDLASK</sequence>
<dbReference type="InterPro" id="IPR042097">
    <property type="entry name" value="Aminopeptidase_N-like_N_sf"/>
</dbReference>